<protein>
    <recommendedName>
        <fullName evidence="4">Transmembrane protein</fullName>
    </recommendedName>
</protein>
<dbReference type="EMBL" id="BMAT01009997">
    <property type="protein sequence ID" value="GFS18152.1"/>
    <property type="molecule type" value="Genomic_DNA"/>
</dbReference>
<comment type="caution">
    <text evidence="2">The sequence shown here is derived from an EMBL/GenBank/DDBJ whole genome shotgun (WGS) entry which is preliminary data.</text>
</comment>
<evidence type="ECO:0000256" key="1">
    <source>
        <dbReference type="SAM" id="Phobius"/>
    </source>
</evidence>
<gene>
    <name evidence="2" type="ORF">ElyMa_005000100</name>
</gene>
<organism evidence="2 3">
    <name type="scientific">Elysia marginata</name>
    <dbReference type="NCBI Taxonomy" id="1093978"/>
    <lineage>
        <taxon>Eukaryota</taxon>
        <taxon>Metazoa</taxon>
        <taxon>Spiralia</taxon>
        <taxon>Lophotrochozoa</taxon>
        <taxon>Mollusca</taxon>
        <taxon>Gastropoda</taxon>
        <taxon>Heterobranchia</taxon>
        <taxon>Euthyneura</taxon>
        <taxon>Panpulmonata</taxon>
        <taxon>Sacoglossa</taxon>
        <taxon>Placobranchoidea</taxon>
        <taxon>Plakobranchidae</taxon>
        <taxon>Elysia</taxon>
    </lineage>
</organism>
<evidence type="ECO:0008006" key="4">
    <source>
        <dbReference type="Google" id="ProtNLM"/>
    </source>
</evidence>
<keyword evidence="3" id="KW-1185">Reference proteome</keyword>
<proteinExistence type="predicted"/>
<sequence>MWNRRLLTKMFLNEVHLSHSRFHNFHNFILPVAIFFYLFLLCVAANVDAEVYFGDDDDGGDYYYDDFATHVDDDEEEEDDDKILAVDDMTPVQFDGVDAGEA</sequence>
<reference evidence="2 3" key="1">
    <citation type="journal article" date="2021" name="Elife">
        <title>Chloroplast acquisition without the gene transfer in kleptoplastic sea slugs, Plakobranchus ocellatus.</title>
        <authorList>
            <person name="Maeda T."/>
            <person name="Takahashi S."/>
            <person name="Yoshida T."/>
            <person name="Shimamura S."/>
            <person name="Takaki Y."/>
            <person name="Nagai Y."/>
            <person name="Toyoda A."/>
            <person name="Suzuki Y."/>
            <person name="Arimoto A."/>
            <person name="Ishii H."/>
            <person name="Satoh N."/>
            <person name="Nishiyama T."/>
            <person name="Hasebe M."/>
            <person name="Maruyama T."/>
            <person name="Minagawa J."/>
            <person name="Obokata J."/>
            <person name="Shigenobu S."/>
        </authorList>
    </citation>
    <scope>NUCLEOTIDE SEQUENCE [LARGE SCALE GENOMIC DNA]</scope>
</reference>
<dbReference type="AlphaFoldDB" id="A0AAV4J5S9"/>
<keyword evidence="1" id="KW-0812">Transmembrane</keyword>
<keyword evidence="1" id="KW-1133">Transmembrane helix</keyword>
<keyword evidence="1" id="KW-0472">Membrane</keyword>
<accession>A0AAV4J5S9</accession>
<evidence type="ECO:0000313" key="3">
    <source>
        <dbReference type="Proteomes" id="UP000762676"/>
    </source>
</evidence>
<name>A0AAV4J5S9_9GAST</name>
<evidence type="ECO:0000313" key="2">
    <source>
        <dbReference type="EMBL" id="GFS18152.1"/>
    </source>
</evidence>
<dbReference type="Proteomes" id="UP000762676">
    <property type="component" value="Unassembled WGS sequence"/>
</dbReference>
<feature type="transmembrane region" description="Helical" evidence="1">
    <location>
        <begin position="28"/>
        <end position="47"/>
    </location>
</feature>